<evidence type="ECO:0000313" key="2">
    <source>
        <dbReference type="Proteomes" id="UP000788993"/>
    </source>
</evidence>
<evidence type="ECO:0000313" key="1">
    <source>
        <dbReference type="EMBL" id="KAH3659500.1"/>
    </source>
</evidence>
<comment type="caution">
    <text evidence="1">The sequence shown here is derived from an EMBL/GenBank/DDBJ whole genome shotgun (WGS) entry which is preliminary data.</text>
</comment>
<name>A0A9P8NU00_9ASCO</name>
<sequence length="95" mass="10202">MIGSLLNGGRNRLIESDGDAAVDSTISDGTLTLSLPSNSRSAVGSSITLSGSFWIRCLIGLSSESVRYRSTRFKARRPSRAYASARTRSVTFTLL</sequence>
<gene>
    <name evidence="1" type="ORF">OGATHE_005545</name>
</gene>
<organism evidence="1 2">
    <name type="scientific">Ogataea polymorpha</name>
    <dbReference type="NCBI Taxonomy" id="460523"/>
    <lineage>
        <taxon>Eukaryota</taxon>
        <taxon>Fungi</taxon>
        <taxon>Dikarya</taxon>
        <taxon>Ascomycota</taxon>
        <taxon>Saccharomycotina</taxon>
        <taxon>Pichiomycetes</taxon>
        <taxon>Pichiales</taxon>
        <taxon>Pichiaceae</taxon>
        <taxon>Ogataea</taxon>
    </lineage>
</organism>
<dbReference type="EMBL" id="JAEUBD010001504">
    <property type="protein sequence ID" value="KAH3659500.1"/>
    <property type="molecule type" value="Genomic_DNA"/>
</dbReference>
<accession>A0A9P8NU00</accession>
<dbReference type="Proteomes" id="UP000788993">
    <property type="component" value="Unassembled WGS sequence"/>
</dbReference>
<keyword evidence="2" id="KW-1185">Reference proteome</keyword>
<protein>
    <submittedName>
        <fullName evidence="1">Uncharacterized protein</fullName>
    </submittedName>
</protein>
<proteinExistence type="predicted"/>
<reference evidence="1" key="2">
    <citation type="submission" date="2021-01" db="EMBL/GenBank/DDBJ databases">
        <authorList>
            <person name="Schikora-Tamarit M.A."/>
        </authorList>
    </citation>
    <scope>NUCLEOTIDE SEQUENCE</scope>
    <source>
        <strain evidence="1">NCAIM Y.01608</strain>
    </source>
</reference>
<reference evidence="1" key="1">
    <citation type="journal article" date="2021" name="Open Biol.">
        <title>Shared evolutionary footprints suggest mitochondrial oxidative damage underlies multiple complex I losses in fungi.</title>
        <authorList>
            <person name="Schikora-Tamarit M.A."/>
            <person name="Marcet-Houben M."/>
            <person name="Nosek J."/>
            <person name="Gabaldon T."/>
        </authorList>
    </citation>
    <scope>NUCLEOTIDE SEQUENCE</scope>
    <source>
        <strain evidence="1">NCAIM Y.01608</strain>
    </source>
</reference>
<dbReference type="AlphaFoldDB" id="A0A9P8NU00"/>